<dbReference type="Proteomes" id="UP001601197">
    <property type="component" value="Unassembled WGS sequence"/>
</dbReference>
<accession>A0ABW6L1P0</accession>
<sequence length="117" mass="13518">MSPKKGDPVAPRPGKGEYDIRYGETATVEGWREVGNKAPGNAYKAWEQMRTNPCPQEQTERHHQLKFDLAYRDFRGERLPQWQIEVTGGGRIWYVVDDKRRIVWLVKAGLGHPKVTE</sequence>
<comment type="caution">
    <text evidence="1">The sequence shown here is derived from an EMBL/GenBank/DDBJ whole genome shotgun (WGS) entry which is preliminary data.</text>
</comment>
<proteinExistence type="predicted"/>
<evidence type="ECO:0000313" key="1">
    <source>
        <dbReference type="EMBL" id="MFE9173554.1"/>
    </source>
</evidence>
<protein>
    <submittedName>
        <fullName evidence="1">Uncharacterized protein</fullName>
    </submittedName>
</protein>
<organism evidence="1 2">
    <name type="scientific">Streptomyces kebangsaanensis</name>
    <dbReference type="NCBI Taxonomy" id="864058"/>
    <lineage>
        <taxon>Bacteria</taxon>
        <taxon>Bacillati</taxon>
        <taxon>Actinomycetota</taxon>
        <taxon>Actinomycetes</taxon>
        <taxon>Kitasatosporales</taxon>
        <taxon>Streptomycetaceae</taxon>
        <taxon>Streptomyces</taxon>
    </lineage>
</organism>
<keyword evidence="2" id="KW-1185">Reference proteome</keyword>
<reference evidence="1 2" key="1">
    <citation type="submission" date="2024-10" db="EMBL/GenBank/DDBJ databases">
        <title>The Natural Products Discovery Center: Release of the First 8490 Sequenced Strains for Exploring Actinobacteria Biosynthetic Diversity.</title>
        <authorList>
            <person name="Kalkreuter E."/>
            <person name="Kautsar S.A."/>
            <person name="Yang D."/>
            <person name="Bader C.D."/>
            <person name="Teijaro C.N."/>
            <person name="Fluegel L."/>
            <person name="Davis C.M."/>
            <person name="Simpson J.R."/>
            <person name="Lauterbach L."/>
            <person name="Steele A.D."/>
            <person name="Gui C."/>
            <person name="Meng S."/>
            <person name="Li G."/>
            <person name="Viehrig K."/>
            <person name="Ye F."/>
            <person name="Su P."/>
            <person name="Kiefer A.F."/>
            <person name="Nichols A."/>
            <person name="Cepeda A.J."/>
            <person name="Yan W."/>
            <person name="Fan B."/>
            <person name="Jiang Y."/>
            <person name="Adhikari A."/>
            <person name="Zheng C.-J."/>
            <person name="Schuster L."/>
            <person name="Cowan T.M."/>
            <person name="Smanski M.J."/>
            <person name="Chevrette M.G."/>
            <person name="De Carvalho L.P.S."/>
            <person name="Shen B."/>
        </authorList>
    </citation>
    <scope>NUCLEOTIDE SEQUENCE [LARGE SCALE GENOMIC DNA]</scope>
    <source>
        <strain evidence="1 2">NPDC007147</strain>
    </source>
</reference>
<name>A0ABW6L1P0_9ACTN</name>
<gene>
    <name evidence="1" type="ORF">ACFYNZ_29525</name>
</gene>
<evidence type="ECO:0000313" key="2">
    <source>
        <dbReference type="Proteomes" id="UP001601197"/>
    </source>
</evidence>
<dbReference type="EMBL" id="JBIAFJ010000036">
    <property type="protein sequence ID" value="MFE9173554.1"/>
    <property type="molecule type" value="Genomic_DNA"/>
</dbReference>
<dbReference type="RefSeq" id="WP_388352348.1">
    <property type="nucleotide sequence ID" value="NZ_JBIAFJ010000036.1"/>
</dbReference>